<gene>
    <name evidence="1" type="ORF">AMD01_13585</name>
</gene>
<protein>
    <submittedName>
        <fullName evidence="1">Uncharacterized protein</fullName>
    </submittedName>
</protein>
<keyword evidence="2" id="KW-1185">Reference proteome</keyword>
<sequence>MSAGLNTSLAFYTNYTILILQKIKFERKLEIDSVSKYVYYYHFKTVALLLKQGFSLQELTTKGTSEIIFLYQSLTARKQKGDLYLF</sequence>
<dbReference type="STRING" id="284581.AMD01_13585"/>
<evidence type="ECO:0000313" key="1">
    <source>
        <dbReference type="EMBL" id="KOO44307.1"/>
    </source>
</evidence>
<comment type="caution">
    <text evidence="1">The sequence shown here is derived from an EMBL/GenBank/DDBJ whole genome shotgun (WGS) entry which is preliminary data.</text>
</comment>
<dbReference type="Proteomes" id="UP000037558">
    <property type="component" value="Unassembled WGS sequence"/>
</dbReference>
<organism evidence="1 2">
    <name type="scientific">Priestia koreensis</name>
    <dbReference type="NCBI Taxonomy" id="284581"/>
    <lineage>
        <taxon>Bacteria</taxon>
        <taxon>Bacillati</taxon>
        <taxon>Bacillota</taxon>
        <taxon>Bacilli</taxon>
        <taxon>Bacillales</taxon>
        <taxon>Bacillaceae</taxon>
        <taxon>Priestia</taxon>
    </lineage>
</organism>
<dbReference type="EMBL" id="LILC01000016">
    <property type="protein sequence ID" value="KOO44307.1"/>
    <property type="molecule type" value="Genomic_DNA"/>
</dbReference>
<dbReference type="AlphaFoldDB" id="A0A0M0L096"/>
<proteinExistence type="predicted"/>
<accession>A0A0M0L096</accession>
<name>A0A0M0L096_9BACI</name>
<evidence type="ECO:0000313" key="2">
    <source>
        <dbReference type="Proteomes" id="UP000037558"/>
    </source>
</evidence>
<dbReference type="PATRIC" id="fig|284581.3.peg.4849"/>
<reference evidence="2" key="1">
    <citation type="submission" date="2015-08" db="EMBL/GenBank/DDBJ databases">
        <title>Fjat-14210 dsm16467.</title>
        <authorList>
            <person name="Liu B."/>
            <person name="Wang J."/>
            <person name="Zhu Y."/>
            <person name="Liu G."/>
            <person name="Chen Q."/>
            <person name="Chen Z."/>
            <person name="Lan J."/>
            <person name="Che J."/>
            <person name="Ge C."/>
            <person name="Shi H."/>
            <person name="Pan Z."/>
            <person name="Liu X."/>
        </authorList>
    </citation>
    <scope>NUCLEOTIDE SEQUENCE [LARGE SCALE GENOMIC DNA]</scope>
    <source>
        <strain evidence="2">DSM 16467</strain>
    </source>
</reference>